<dbReference type="PROSITE" id="PS50881">
    <property type="entry name" value="S5_DSRBD"/>
    <property type="match status" value="1"/>
</dbReference>
<dbReference type="HOGENOM" id="CLU_363358_0_0_1"/>
<dbReference type="FunFam" id="3.30.230.10:FF:000041">
    <property type="entry name" value="37S ribosomal protein S5"/>
    <property type="match status" value="1"/>
</dbReference>
<evidence type="ECO:0000256" key="3">
    <source>
        <dbReference type="ARBA" id="ARBA00022980"/>
    </source>
</evidence>
<protein>
    <recommendedName>
        <fullName evidence="7">Small ribosomal subunit protein uS5m</fullName>
    </recommendedName>
</protein>
<dbReference type="InterPro" id="IPR005324">
    <property type="entry name" value="Ribosomal_uS5_C"/>
</dbReference>
<evidence type="ECO:0000256" key="1">
    <source>
        <dbReference type="ARBA" id="ARBA00004173"/>
    </source>
</evidence>
<evidence type="ECO:0000256" key="4">
    <source>
        <dbReference type="ARBA" id="ARBA00023128"/>
    </source>
</evidence>
<dbReference type="Pfam" id="PF03719">
    <property type="entry name" value="Ribosomal_S5_C"/>
    <property type="match status" value="1"/>
</dbReference>
<evidence type="ECO:0000256" key="8">
    <source>
        <dbReference type="PROSITE-ProRule" id="PRU00268"/>
    </source>
</evidence>
<evidence type="ECO:0000256" key="9">
    <source>
        <dbReference type="RuleBase" id="RU003823"/>
    </source>
</evidence>
<accession>R8BJ65</accession>
<dbReference type="RefSeq" id="XP_007915850.1">
    <property type="nucleotide sequence ID" value="XM_007917659.1"/>
</dbReference>
<dbReference type="SUPFAM" id="SSF54211">
    <property type="entry name" value="Ribosomal protein S5 domain 2-like"/>
    <property type="match status" value="1"/>
</dbReference>
<keyword evidence="5 8" id="KW-0687">Ribonucleoprotein</keyword>
<dbReference type="Pfam" id="PF00333">
    <property type="entry name" value="Ribosomal_S5"/>
    <property type="match status" value="1"/>
</dbReference>
<evidence type="ECO:0000256" key="10">
    <source>
        <dbReference type="SAM" id="MobiDB-lite"/>
    </source>
</evidence>
<dbReference type="EMBL" id="KB933162">
    <property type="protein sequence ID" value="EON99360.1"/>
    <property type="molecule type" value="Genomic_DNA"/>
</dbReference>
<name>R8BJ65_PHAM7</name>
<comment type="function">
    <text evidence="6">Component of the mitochondrial ribosome (mitoribosome), a dedicated translation machinery responsible for the synthesis of mitochondrial genome-encoded proteins, including at least some of the essential transmembrane subunits of the mitochondrial respiratory chain. The mitoribosomes are attached to the mitochondrial inner membrane and translation products are cotranslationally integrated into the membrane.</text>
</comment>
<feature type="region of interest" description="Disordered" evidence="10">
    <location>
        <begin position="720"/>
        <end position="755"/>
    </location>
</feature>
<comment type="similarity">
    <text evidence="2 9">Belongs to the universal ribosomal protein uS5 family.</text>
</comment>
<dbReference type="eggNOG" id="KOG2646">
    <property type="taxonomic scope" value="Eukaryota"/>
</dbReference>
<dbReference type="Gene3D" id="3.30.230.10">
    <property type="match status" value="1"/>
</dbReference>
<organism evidence="12 13">
    <name type="scientific">Phaeoacremonium minimum (strain UCR-PA7)</name>
    <name type="common">Esca disease fungus</name>
    <name type="synonym">Togninia minima</name>
    <dbReference type="NCBI Taxonomy" id="1286976"/>
    <lineage>
        <taxon>Eukaryota</taxon>
        <taxon>Fungi</taxon>
        <taxon>Dikarya</taxon>
        <taxon>Ascomycota</taxon>
        <taxon>Pezizomycotina</taxon>
        <taxon>Sordariomycetes</taxon>
        <taxon>Sordariomycetidae</taxon>
        <taxon>Togniniales</taxon>
        <taxon>Togniniaceae</taxon>
        <taxon>Phaeoacremonium</taxon>
    </lineage>
</organism>
<keyword evidence="4" id="KW-0496">Mitochondrion</keyword>
<dbReference type="PANTHER" id="PTHR48277:SF1">
    <property type="entry name" value="MITOCHONDRIAL RIBOSOMAL PROTEIN S5"/>
    <property type="match status" value="1"/>
</dbReference>
<dbReference type="AlphaFoldDB" id="R8BJ65"/>
<dbReference type="SUPFAM" id="SSF54768">
    <property type="entry name" value="dsRNA-binding domain-like"/>
    <property type="match status" value="1"/>
</dbReference>
<reference evidence="13" key="1">
    <citation type="journal article" date="2013" name="Genome Announc.">
        <title>Draft genome sequence of the ascomycete Phaeoacremonium aleophilum strain UCR-PA7, a causal agent of the esca disease complex in grapevines.</title>
        <authorList>
            <person name="Blanco-Ulate B."/>
            <person name="Rolshausen P."/>
            <person name="Cantu D."/>
        </authorList>
    </citation>
    <scope>NUCLEOTIDE SEQUENCE [LARGE SCALE GENOMIC DNA]</scope>
    <source>
        <strain evidence="13">UCR-PA7</strain>
    </source>
</reference>
<dbReference type="GO" id="GO:0003735">
    <property type="term" value="F:structural constituent of ribosome"/>
    <property type="evidence" value="ECO:0007669"/>
    <property type="project" value="UniProtKB-UniRule"/>
</dbReference>
<evidence type="ECO:0000313" key="12">
    <source>
        <dbReference type="EMBL" id="EON99360.1"/>
    </source>
</evidence>
<feature type="domain" description="S5 DRBM" evidence="11">
    <location>
        <begin position="268"/>
        <end position="331"/>
    </location>
</feature>
<dbReference type="GO" id="GO:0003723">
    <property type="term" value="F:RNA binding"/>
    <property type="evidence" value="ECO:0007669"/>
    <property type="project" value="InterPro"/>
</dbReference>
<evidence type="ECO:0000259" key="11">
    <source>
        <dbReference type="PROSITE" id="PS50881"/>
    </source>
</evidence>
<dbReference type="PANTHER" id="PTHR48277">
    <property type="entry name" value="MITOCHONDRIAL RIBOSOMAL PROTEIN S5"/>
    <property type="match status" value="1"/>
</dbReference>
<feature type="compositionally biased region" description="Basic and acidic residues" evidence="10">
    <location>
        <begin position="720"/>
        <end position="741"/>
    </location>
</feature>
<dbReference type="GO" id="GO:0005763">
    <property type="term" value="C:mitochondrial small ribosomal subunit"/>
    <property type="evidence" value="ECO:0007669"/>
    <property type="project" value="UniProtKB-ARBA"/>
</dbReference>
<dbReference type="FunFam" id="3.30.160.20:FF:000022">
    <property type="entry name" value="28S ribosomal protein S5, mitochondrial"/>
    <property type="match status" value="1"/>
</dbReference>
<comment type="subcellular location">
    <subcellularLocation>
        <location evidence="1">Mitochondrion</location>
    </subcellularLocation>
</comment>
<gene>
    <name evidence="12" type="ORF">UCRPA7_5112</name>
</gene>
<dbReference type="OrthoDB" id="309483at2759"/>
<dbReference type="Proteomes" id="UP000014074">
    <property type="component" value="Unassembled WGS sequence"/>
</dbReference>
<dbReference type="GO" id="GO:0006412">
    <property type="term" value="P:translation"/>
    <property type="evidence" value="ECO:0007669"/>
    <property type="project" value="InterPro"/>
</dbReference>
<dbReference type="InterPro" id="IPR020568">
    <property type="entry name" value="Ribosomal_Su5_D2-typ_SF"/>
</dbReference>
<dbReference type="InterPro" id="IPR013810">
    <property type="entry name" value="Ribosomal_uS5_N"/>
</dbReference>
<feature type="region of interest" description="Disordered" evidence="10">
    <location>
        <begin position="565"/>
        <end position="584"/>
    </location>
</feature>
<evidence type="ECO:0000313" key="13">
    <source>
        <dbReference type="Proteomes" id="UP000014074"/>
    </source>
</evidence>
<dbReference type="GeneID" id="19325632"/>
<sequence>MSVARPAARSLLRRSLAAAPATASNPAPSISGSCHQFHSSAQLAARKRSRFRNLRAAEMGLVTPEKIEEFSKKKFPDFTEADKEILRKRYSPEQLEALEAGEAAVDPKDLTIQGRLRNDPYKFPYVEDFMNIVPVVDKRPKTKGPPVSDSEFMLPDDFRDDLMKWIQSFVPKDINLDGLSDEELQKQIEKWGPKDVDTLEYWFERSAMTDNGQGSNTALAPALPEKVPGVAGLYKAEQDPADEGRDPEGMYQDLKKRTNMNLRDILHIQTKILVTRWVSNQTRLGKVKSQYVLAIAGNGNGRLGVGEAKSTEGMVAVNKAKQLAIRNMKPIPRYEKRTIYGNVEAKVGATVVQLYNRPPGFGLRVSHRIFEICRAAGIYDLSARMPRSRNPMNSVKATVQALMSQKDPNEVAIGRGKKMVDCEYETCLSLELSQAIEDLGGRLGREIVEDRSHLFWIINFTPFDDQDERYRTFFMFSARRSYSSNTSCSKGVSSGGEASPPRLTDDILRSGSRLAYEVELLRGETLSLAETLTDGLKDDVAKFVPEGIQDAPERRVDGIEPQIPATQAEAEGKDGEEGTAATTNEPPYISQLRTLTVVRSRLDSVIKTFGDAMEFVFPPSELSTSSSFLSVSAPDAGGENQSTEEKGQQVLQKLRDEITDLSSKSSDPVKGIEDAAKRIEELKELSVIWKGTAEEKGRAKFIENLARIVEERHRVLLREMDQSGRRGGNRDGESIARKETGTPEPTGAENRGYGGYGLISQLQKIRSGL</sequence>
<proteinExistence type="inferred from homology"/>
<evidence type="ECO:0000256" key="6">
    <source>
        <dbReference type="ARBA" id="ARBA00037226"/>
    </source>
</evidence>
<dbReference type="InterPro" id="IPR000851">
    <property type="entry name" value="Ribosomal_uS5"/>
</dbReference>
<dbReference type="KEGG" id="tmn:UCRPA7_5112"/>
<dbReference type="Gene3D" id="3.30.160.20">
    <property type="match status" value="1"/>
</dbReference>
<evidence type="ECO:0000256" key="2">
    <source>
        <dbReference type="ARBA" id="ARBA00008945"/>
    </source>
</evidence>
<keyword evidence="3 8" id="KW-0689">Ribosomal protein</keyword>
<evidence type="ECO:0000256" key="7">
    <source>
        <dbReference type="ARBA" id="ARBA00039335"/>
    </source>
</evidence>
<evidence type="ECO:0000256" key="5">
    <source>
        <dbReference type="ARBA" id="ARBA00023274"/>
    </source>
</evidence>
<dbReference type="PROSITE" id="PS51257">
    <property type="entry name" value="PROKAR_LIPOPROTEIN"/>
    <property type="match status" value="1"/>
</dbReference>
<keyword evidence="13" id="KW-1185">Reference proteome</keyword>
<dbReference type="InterPro" id="IPR014721">
    <property type="entry name" value="Ribsml_uS5_D2-typ_fold_subgr"/>
</dbReference>